<feature type="compositionally biased region" description="Polar residues" evidence="1">
    <location>
        <begin position="58"/>
        <end position="70"/>
    </location>
</feature>
<feature type="compositionally biased region" description="Polar residues" evidence="1">
    <location>
        <begin position="134"/>
        <end position="144"/>
    </location>
</feature>
<reference evidence="2" key="1">
    <citation type="submission" date="2021-12" db="EMBL/GenBank/DDBJ databases">
        <authorList>
            <person name="Zaccaron A."/>
            <person name="Stergiopoulos I."/>
        </authorList>
    </citation>
    <scope>NUCLEOTIDE SEQUENCE</scope>
    <source>
        <strain evidence="2">Race5_Kim</strain>
    </source>
</reference>
<dbReference type="RefSeq" id="XP_047757719.1">
    <property type="nucleotide sequence ID" value="XM_047901700.1"/>
</dbReference>
<feature type="compositionally biased region" description="Basic and acidic residues" evidence="1">
    <location>
        <begin position="33"/>
        <end position="47"/>
    </location>
</feature>
<evidence type="ECO:0000313" key="2">
    <source>
        <dbReference type="EMBL" id="UJO13353.1"/>
    </source>
</evidence>
<dbReference type="OrthoDB" id="10558873at2759"/>
<feature type="compositionally biased region" description="Polar residues" evidence="1">
    <location>
        <begin position="156"/>
        <end position="169"/>
    </location>
</feature>
<protein>
    <submittedName>
        <fullName evidence="2">Uncharacterized protein</fullName>
    </submittedName>
</protein>
<feature type="compositionally biased region" description="Basic and acidic residues" evidence="1">
    <location>
        <begin position="80"/>
        <end position="91"/>
    </location>
</feature>
<feature type="compositionally biased region" description="Basic and acidic residues" evidence="1">
    <location>
        <begin position="330"/>
        <end position="347"/>
    </location>
</feature>
<gene>
    <name evidence="2" type="ORF">CLAFUR5_02552</name>
</gene>
<accession>A0A9Q8L9I7</accession>
<name>A0A9Q8L9I7_PASFU</name>
<dbReference type="GeneID" id="71982430"/>
<reference evidence="2" key="2">
    <citation type="journal article" date="2022" name="Microb. Genom.">
        <title>A chromosome-scale genome assembly of the tomato pathogen Cladosporium fulvum reveals a compartmentalized genome architecture and the presence of a dispensable chromosome.</title>
        <authorList>
            <person name="Zaccaron A.Z."/>
            <person name="Chen L.H."/>
            <person name="Samaras A."/>
            <person name="Stergiopoulos I."/>
        </authorList>
    </citation>
    <scope>NUCLEOTIDE SEQUENCE</scope>
    <source>
        <strain evidence="2">Race5_Kim</strain>
    </source>
</reference>
<evidence type="ECO:0000256" key="1">
    <source>
        <dbReference type="SAM" id="MobiDB-lite"/>
    </source>
</evidence>
<organism evidence="2 3">
    <name type="scientific">Passalora fulva</name>
    <name type="common">Tomato leaf mold</name>
    <name type="synonym">Cladosporium fulvum</name>
    <dbReference type="NCBI Taxonomy" id="5499"/>
    <lineage>
        <taxon>Eukaryota</taxon>
        <taxon>Fungi</taxon>
        <taxon>Dikarya</taxon>
        <taxon>Ascomycota</taxon>
        <taxon>Pezizomycotina</taxon>
        <taxon>Dothideomycetes</taxon>
        <taxon>Dothideomycetidae</taxon>
        <taxon>Mycosphaerellales</taxon>
        <taxon>Mycosphaerellaceae</taxon>
        <taxon>Fulvia</taxon>
    </lineage>
</organism>
<feature type="region of interest" description="Disordered" evidence="1">
    <location>
        <begin position="119"/>
        <end position="144"/>
    </location>
</feature>
<proteinExistence type="predicted"/>
<feature type="region of interest" description="Disordered" evidence="1">
    <location>
        <begin position="308"/>
        <end position="356"/>
    </location>
</feature>
<feature type="region of interest" description="Disordered" evidence="1">
    <location>
        <begin position="1"/>
        <end position="91"/>
    </location>
</feature>
<dbReference type="Proteomes" id="UP000756132">
    <property type="component" value="Chromosome 2"/>
</dbReference>
<dbReference type="EMBL" id="CP090164">
    <property type="protein sequence ID" value="UJO13353.1"/>
    <property type="molecule type" value="Genomic_DNA"/>
</dbReference>
<dbReference type="AlphaFoldDB" id="A0A9Q8L9I7"/>
<feature type="compositionally biased region" description="Polar residues" evidence="1">
    <location>
        <begin position="14"/>
        <end position="31"/>
    </location>
</feature>
<keyword evidence="3" id="KW-1185">Reference proteome</keyword>
<dbReference type="KEGG" id="ffu:CLAFUR5_02552"/>
<sequence length="401" mass="46274">MPHHSRDISPYLLNVTSQRRSRPPSYNTATQGDHARSPRLRFEERQTPSRRVPYQPPYVQTVSDASSATFRPTHRTRAPSPEDSRIPTTMEDDRMRITPSEIEEMDAQAIAALARETRDYPHAPRPPRHRSSPTTGSNSYLSSTYMDNTDIRTLSSWPSISAPPDSSSHYHFRHRQPSNNHHTSFPRLLPTPIRPTRTFTHDLAPIYRDDSLFSLPGIDSGDPYLRDSAGKLHMTSAPGTYEEVHPMQLPLAYVRPWDGHVPDERTGRGFLYDRRYEYNDFARWDEVKENRSVEGEYRWSNPSYEEMYGDAGGEDEGERREGWDELAGEEEMRGYRRDEGRRGESPLRRRRGNERLSTMFVDDAANGREDTERRGGETVIEVKTAGGTVVKVKKARRREER</sequence>
<evidence type="ECO:0000313" key="3">
    <source>
        <dbReference type="Proteomes" id="UP000756132"/>
    </source>
</evidence>
<feature type="region of interest" description="Disordered" evidence="1">
    <location>
        <begin position="156"/>
        <end position="190"/>
    </location>
</feature>